<feature type="signal peptide" evidence="1">
    <location>
        <begin position="1"/>
        <end position="24"/>
    </location>
</feature>
<reference evidence="2" key="1">
    <citation type="journal article" date="2018" name="Genome Biol.">
        <title>SKESA: strategic k-mer extension for scrupulous assemblies.</title>
        <authorList>
            <person name="Souvorov A."/>
            <person name="Agarwala R."/>
            <person name="Lipman D.J."/>
        </authorList>
    </citation>
    <scope>NUCLEOTIDE SEQUENCE</scope>
    <source>
        <strain evidence="2">166-88</strain>
    </source>
</reference>
<dbReference type="AlphaFoldDB" id="A0A736I7G1"/>
<sequence>MNNTNRLLSILGAAIVAVILTTSAARGDSAAFPFNFVMDGSWDGGNGQHYPYFITYFSTNSTSVSYSSPGTGVIVGTNPVASSVNVFVAAGGKILPSTIKLNNCVTLEVTRLQGTNVSGKFGNASSQTAAGLLALNYSNMYGVNFGNFFVTNAYRSEVTGQTIVDYRLTRSCNDDSATNMVYLRATSLYQDKVLASIGCLQGQGCGIPLPPSKQNSCTASSSNLQFDFGTVFPGSQSVLNLPGTKTITLTCTEPFSGTFSSSRAGKSWNMDNTLNTEEYVVSSSALADVTATISGVRRSETEYAILMVPKLVAKTPGKVNATDVLTIQYN</sequence>
<keyword evidence="1" id="KW-0732">Signal</keyword>
<proteinExistence type="predicted"/>
<organism evidence="2">
    <name type="scientific">Salmonella enterica subsp. houtenae serovar 44:z36[z38]:-</name>
    <dbReference type="NCBI Taxonomy" id="1967609"/>
    <lineage>
        <taxon>Bacteria</taxon>
        <taxon>Pseudomonadati</taxon>
        <taxon>Pseudomonadota</taxon>
        <taxon>Gammaproteobacteria</taxon>
        <taxon>Enterobacterales</taxon>
        <taxon>Enterobacteriaceae</taxon>
        <taxon>Salmonella</taxon>
    </lineage>
</organism>
<name>A0A736I7G1_SALHO</name>
<dbReference type="EMBL" id="DAASYS010000012">
    <property type="protein sequence ID" value="HAE7581357.1"/>
    <property type="molecule type" value="Genomic_DNA"/>
</dbReference>
<protein>
    <recommendedName>
        <fullName evidence="3">Fimbrial protein</fullName>
    </recommendedName>
</protein>
<evidence type="ECO:0008006" key="3">
    <source>
        <dbReference type="Google" id="ProtNLM"/>
    </source>
</evidence>
<gene>
    <name evidence="2" type="ORF">GND75_002977</name>
</gene>
<evidence type="ECO:0000256" key="1">
    <source>
        <dbReference type="SAM" id="SignalP"/>
    </source>
</evidence>
<evidence type="ECO:0000313" key="2">
    <source>
        <dbReference type="EMBL" id="HAE7581357.1"/>
    </source>
</evidence>
<comment type="caution">
    <text evidence="2">The sequence shown here is derived from an EMBL/GenBank/DDBJ whole genome shotgun (WGS) entry which is preliminary data.</text>
</comment>
<reference evidence="2" key="2">
    <citation type="submission" date="2018-07" db="EMBL/GenBank/DDBJ databases">
        <authorList>
            <consortium name="NCBI Pathogen Detection Project"/>
        </authorList>
    </citation>
    <scope>NUCLEOTIDE SEQUENCE</scope>
    <source>
        <strain evidence="2">166-88</strain>
    </source>
</reference>
<accession>A0A736I7G1</accession>
<feature type="chain" id="PRO_5027905388" description="Fimbrial protein" evidence="1">
    <location>
        <begin position="25"/>
        <end position="330"/>
    </location>
</feature>